<comment type="caution">
    <text evidence="2">The sequence shown here is derived from an EMBL/GenBank/DDBJ whole genome shotgun (WGS) entry which is preliminary data.</text>
</comment>
<dbReference type="PROSITE" id="PS51257">
    <property type="entry name" value="PROKAR_LIPOPROTEIN"/>
    <property type="match status" value="1"/>
</dbReference>
<name>A0ABY2QIM3_9SPHN</name>
<evidence type="ECO:0000313" key="3">
    <source>
        <dbReference type="Proteomes" id="UP000308038"/>
    </source>
</evidence>
<dbReference type="EMBL" id="SSTI01000007">
    <property type="protein sequence ID" value="THG39654.1"/>
    <property type="molecule type" value="Genomic_DNA"/>
</dbReference>
<reference evidence="2 3" key="1">
    <citation type="submission" date="2019-04" db="EMBL/GenBank/DDBJ databases">
        <title>Microbes associate with the intestines of laboratory mice.</title>
        <authorList>
            <person name="Navarre W."/>
            <person name="Wong E."/>
            <person name="Huang K.C."/>
            <person name="Tropini C."/>
            <person name="Ng K."/>
            <person name="Yu B."/>
        </authorList>
    </citation>
    <scope>NUCLEOTIDE SEQUENCE [LARGE SCALE GENOMIC DNA]</scope>
    <source>
        <strain evidence="2 3">NM83_B4-11</strain>
    </source>
</reference>
<evidence type="ECO:0000313" key="2">
    <source>
        <dbReference type="EMBL" id="THG39654.1"/>
    </source>
</evidence>
<sequence>MKSGILLAAATLALAGCSGAPAGNDTAEAAYNNSFVSPDLAGGTWQGVFDDPASSIDHFARIGLRPGAYEKVGGEWRSEAVPTAMTDPSAPSPVMAMFVAAGDEKKLSRVTFTLVEPLASNDQQARDQFDKWMSQALTQLGVAGGDQAVKAIHGEASATGKVPGGARYAVDRETTDKDRLLAVTFTPGDPILNGTDPTAS</sequence>
<gene>
    <name evidence="2" type="ORF">E5988_10840</name>
</gene>
<protein>
    <submittedName>
        <fullName evidence="2">Uncharacterized protein</fullName>
    </submittedName>
</protein>
<organism evidence="2 3">
    <name type="scientific">Sphingomonas olei</name>
    <dbReference type="NCBI Taxonomy" id="1886787"/>
    <lineage>
        <taxon>Bacteria</taxon>
        <taxon>Pseudomonadati</taxon>
        <taxon>Pseudomonadota</taxon>
        <taxon>Alphaproteobacteria</taxon>
        <taxon>Sphingomonadales</taxon>
        <taxon>Sphingomonadaceae</taxon>
        <taxon>Sphingomonas</taxon>
    </lineage>
</organism>
<feature type="chain" id="PRO_5045738872" evidence="1">
    <location>
        <begin position="23"/>
        <end position="200"/>
    </location>
</feature>
<evidence type="ECO:0000256" key="1">
    <source>
        <dbReference type="SAM" id="SignalP"/>
    </source>
</evidence>
<keyword evidence="3" id="KW-1185">Reference proteome</keyword>
<feature type="signal peptide" evidence="1">
    <location>
        <begin position="1"/>
        <end position="22"/>
    </location>
</feature>
<proteinExistence type="predicted"/>
<keyword evidence="1" id="KW-0732">Signal</keyword>
<dbReference type="Proteomes" id="UP000308038">
    <property type="component" value="Unassembled WGS sequence"/>
</dbReference>
<accession>A0ABY2QIM3</accession>
<dbReference type="RefSeq" id="WP_136451690.1">
    <property type="nucleotide sequence ID" value="NZ_SSTI01000007.1"/>
</dbReference>